<reference evidence="2" key="1">
    <citation type="submission" date="2019-12" db="UniProtKB">
        <authorList>
            <consortium name="WormBaseParasite"/>
        </authorList>
    </citation>
    <scope>IDENTIFICATION</scope>
</reference>
<dbReference type="AlphaFoldDB" id="A0A5S6QTZ9"/>
<accession>A0A5S6QTZ9</accession>
<name>A0A5S6QTZ9_TRIMR</name>
<protein>
    <submittedName>
        <fullName evidence="2">MSP domain-containing protein</fullName>
    </submittedName>
</protein>
<proteinExistence type="predicted"/>
<dbReference type="WBParaSite" id="TMUE_2000010609.1">
    <property type="protein sequence ID" value="TMUE_2000010609.1"/>
    <property type="gene ID" value="WBGene00301031"/>
</dbReference>
<sequence>MILRNETSIHILFEICPDGPYRLDMRSCPQLDEVGAVVNTQVRVVWPSLDRDTYPRHSSVMIVMNVPLFEWY</sequence>
<organism evidence="1 2">
    <name type="scientific">Trichuris muris</name>
    <name type="common">Mouse whipworm</name>
    <dbReference type="NCBI Taxonomy" id="70415"/>
    <lineage>
        <taxon>Eukaryota</taxon>
        <taxon>Metazoa</taxon>
        <taxon>Ecdysozoa</taxon>
        <taxon>Nematoda</taxon>
        <taxon>Enoplea</taxon>
        <taxon>Dorylaimia</taxon>
        <taxon>Trichinellida</taxon>
        <taxon>Trichuridae</taxon>
        <taxon>Trichuris</taxon>
    </lineage>
</organism>
<evidence type="ECO:0000313" key="2">
    <source>
        <dbReference type="WBParaSite" id="TMUE_2000010609.1"/>
    </source>
</evidence>
<evidence type="ECO:0000313" key="1">
    <source>
        <dbReference type="Proteomes" id="UP000046395"/>
    </source>
</evidence>
<dbReference type="Proteomes" id="UP000046395">
    <property type="component" value="Unassembled WGS sequence"/>
</dbReference>
<keyword evidence="1" id="KW-1185">Reference proteome</keyword>